<accession>A0ABR2YP22</accession>
<keyword evidence="1" id="KW-0472">Membrane</keyword>
<proteinExistence type="predicted"/>
<feature type="transmembrane region" description="Helical" evidence="1">
    <location>
        <begin position="6"/>
        <end position="28"/>
    </location>
</feature>
<reference evidence="2 3" key="1">
    <citation type="journal article" date="2024" name="Nat. Commun.">
        <title>Phylogenomics reveals the evolutionary origins of lichenization in chlorophyte algae.</title>
        <authorList>
            <person name="Puginier C."/>
            <person name="Libourel C."/>
            <person name="Otte J."/>
            <person name="Skaloud P."/>
            <person name="Haon M."/>
            <person name="Grisel S."/>
            <person name="Petersen M."/>
            <person name="Berrin J.G."/>
            <person name="Delaux P.M."/>
            <person name="Dal Grande F."/>
            <person name="Keller J."/>
        </authorList>
    </citation>
    <scope>NUCLEOTIDE SEQUENCE [LARGE SCALE GENOMIC DNA]</scope>
    <source>
        <strain evidence="2 3">SAG 216-7</strain>
    </source>
</reference>
<name>A0ABR2YP22_9CHLO</name>
<evidence type="ECO:0000313" key="2">
    <source>
        <dbReference type="EMBL" id="KAK9908653.1"/>
    </source>
</evidence>
<keyword evidence="1" id="KW-1133">Transmembrane helix</keyword>
<organism evidence="2 3">
    <name type="scientific">Coccomyxa subellipsoidea</name>
    <dbReference type="NCBI Taxonomy" id="248742"/>
    <lineage>
        <taxon>Eukaryota</taxon>
        <taxon>Viridiplantae</taxon>
        <taxon>Chlorophyta</taxon>
        <taxon>core chlorophytes</taxon>
        <taxon>Trebouxiophyceae</taxon>
        <taxon>Trebouxiophyceae incertae sedis</taxon>
        <taxon>Coccomyxaceae</taxon>
        <taxon>Coccomyxa</taxon>
    </lineage>
</organism>
<feature type="transmembrane region" description="Helical" evidence="1">
    <location>
        <begin position="40"/>
        <end position="60"/>
    </location>
</feature>
<evidence type="ECO:0000313" key="3">
    <source>
        <dbReference type="Proteomes" id="UP001491310"/>
    </source>
</evidence>
<comment type="caution">
    <text evidence="2">The sequence shown here is derived from an EMBL/GenBank/DDBJ whole genome shotgun (WGS) entry which is preliminary data.</text>
</comment>
<evidence type="ECO:0000256" key="1">
    <source>
        <dbReference type="SAM" id="Phobius"/>
    </source>
</evidence>
<keyword evidence="3" id="KW-1185">Reference proteome</keyword>
<dbReference type="Proteomes" id="UP001491310">
    <property type="component" value="Unassembled WGS sequence"/>
</dbReference>
<keyword evidence="1" id="KW-0812">Transmembrane</keyword>
<dbReference type="EMBL" id="JALJOT010000007">
    <property type="protein sequence ID" value="KAK9908653.1"/>
    <property type="molecule type" value="Genomic_DNA"/>
</dbReference>
<gene>
    <name evidence="2" type="ORF">WJX75_001038</name>
</gene>
<protein>
    <submittedName>
        <fullName evidence="2">Uncharacterized protein</fullName>
    </submittedName>
</protein>
<sequence length="106" mass="12087">MPQSHILGAIYLTTNYVVFITRFLVALLHVTEHRRLFKPALVFEGIGVFEVGLAVFLGRLDSLAERILICEQPFASMDREALVEVLRSRLKPVKRGHDRKKTCPNI</sequence>